<dbReference type="RefSeq" id="XP_018290272.1">
    <property type="nucleotide sequence ID" value="XM_018442423.1"/>
</dbReference>
<proteinExistence type="predicted"/>
<name>A0A162TZD3_PHYB8</name>
<organism evidence="1 2">
    <name type="scientific">Phycomyces blakesleeanus (strain ATCC 8743b / DSM 1359 / FGSC 10004 / NBRC 33097 / NRRL 1555)</name>
    <dbReference type="NCBI Taxonomy" id="763407"/>
    <lineage>
        <taxon>Eukaryota</taxon>
        <taxon>Fungi</taxon>
        <taxon>Fungi incertae sedis</taxon>
        <taxon>Mucoromycota</taxon>
        <taxon>Mucoromycotina</taxon>
        <taxon>Mucoromycetes</taxon>
        <taxon>Mucorales</taxon>
        <taxon>Phycomycetaceae</taxon>
        <taxon>Phycomyces</taxon>
    </lineage>
</organism>
<dbReference type="InParanoid" id="A0A162TZD3"/>
<dbReference type="GeneID" id="29003329"/>
<evidence type="ECO:0000313" key="1">
    <source>
        <dbReference type="EMBL" id="OAD72232.1"/>
    </source>
</evidence>
<evidence type="ECO:0000313" key="2">
    <source>
        <dbReference type="Proteomes" id="UP000077315"/>
    </source>
</evidence>
<dbReference type="VEuPathDB" id="FungiDB:PHYBLDRAFT_71181"/>
<gene>
    <name evidence="1" type="ORF">PHYBLDRAFT_71181</name>
</gene>
<dbReference type="Proteomes" id="UP000077315">
    <property type="component" value="Unassembled WGS sequence"/>
</dbReference>
<sequence>MYEQTVRIAREVDDLFILCYNYSPHGGQSEDPITLKYFLSFTFIVDQITLTSSRTPKETEIYFTEFRKKERMTKKLGCLKLRTDLINSWYSCRLCAEIVVIMVDNEDCGANQLKGYCGGTLNDLDCLIHCPVKNKGRKFLSGIMEKYCVSVWDSKPESKYGWQHPHIRMEMIDPVLQRIVP</sequence>
<dbReference type="AlphaFoldDB" id="A0A162TZD3"/>
<dbReference type="EMBL" id="KV440984">
    <property type="protein sequence ID" value="OAD72232.1"/>
    <property type="molecule type" value="Genomic_DNA"/>
</dbReference>
<keyword evidence="2" id="KW-1185">Reference proteome</keyword>
<reference evidence="2" key="1">
    <citation type="submission" date="2015-06" db="EMBL/GenBank/DDBJ databases">
        <title>Expansion of signal transduction pathways in fungi by whole-genome duplication.</title>
        <authorList>
            <consortium name="DOE Joint Genome Institute"/>
            <person name="Corrochano L.M."/>
            <person name="Kuo A."/>
            <person name="Marcet-Houben M."/>
            <person name="Polaino S."/>
            <person name="Salamov A."/>
            <person name="Villalobos J.M."/>
            <person name="Alvarez M.I."/>
            <person name="Avalos J."/>
            <person name="Benito E.P."/>
            <person name="Benoit I."/>
            <person name="Burger G."/>
            <person name="Camino L.P."/>
            <person name="Canovas D."/>
            <person name="Cerda-Olmedo E."/>
            <person name="Cheng J.-F."/>
            <person name="Dominguez A."/>
            <person name="Elias M."/>
            <person name="Eslava A.P."/>
            <person name="Glaser F."/>
            <person name="Grimwood J."/>
            <person name="Gutierrez G."/>
            <person name="Heitman J."/>
            <person name="Henrissat B."/>
            <person name="Iturriaga E.A."/>
            <person name="Lang B.F."/>
            <person name="Lavin J.L."/>
            <person name="Lee S."/>
            <person name="Li W."/>
            <person name="Lindquist E."/>
            <person name="Lopez-Garcia S."/>
            <person name="Luque E.M."/>
            <person name="Marcos A.T."/>
            <person name="Martin J."/>
            <person name="McCluskey K."/>
            <person name="Medina H.R."/>
            <person name="Miralles-Duran A."/>
            <person name="Miyazaki A."/>
            <person name="Munoz-Torres E."/>
            <person name="Oguiza J.A."/>
            <person name="Ohm R."/>
            <person name="Olmedo M."/>
            <person name="Orejas M."/>
            <person name="Ortiz-Castellanos L."/>
            <person name="Pisabarro A.G."/>
            <person name="Rodriguez-Romero J."/>
            <person name="Ruiz-Herrera J."/>
            <person name="Ruiz-Vazquez R."/>
            <person name="Sanz C."/>
            <person name="Schackwitz W."/>
            <person name="Schmutz J."/>
            <person name="Shahriari M."/>
            <person name="Shelest E."/>
            <person name="Silva-Franco F."/>
            <person name="Soanes D."/>
            <person name="Syed K."/>
            <person name="Tagua V.G."/>
            <person name="Talbot N.J."/>
            <person name="Thon M."/>
            <person name="De vries R.P."/>
            <person name="Wiebenga A."/>
            <person name="Yadav J.S."/>
            <person name="Braun E.L."/>
            <person name="Baker S."/>
            <person name="Garre V."/>
            <person name="Horwitz B."/>
            <person name="Torres-Martinez S."/>
            <person name="Idnurm A."/>
            <person name="Herrera-Estrella A."/>
            <person name="Gabaldon T."/>
            <person name="Grigoriev I.V."/>
        </authorList>
    </citation>
    <scope>NUCLEOTIDE SEQUENCE [LARGE SCALE GENOMIC DNA]</scope>
    <source>
        <strain evidence="2">NRRL 1555(-)</strain>
    </source>
</reference>
<protein>
    <submittedName>
        <fullName evidence="1">Uncharacterized protein</fullName>
    </submittedName>
</protein>
<accession>A0A162TZD3</accession>